<protein>
    <submittedName>
        <fullName evidence="3">Glycosyl transferases group 1 family protein</fullName>
    </submittedName>
</protein>
<dbReference type="RefSeq" id="WP_057918019.1">
    <property type="nucleotide sequence ID" value="NZ_CP011129.1"/>
</dbReference>
<dbReference type="STRING" id="84531.LA76x_2675"/>
<evidence type="ECO:0000259" key="2">
    <source>
        <dbReference type="Pfam" id="PF13439"/>
    </source>
</evidence>
<gene>
    <name evidence="3" type="ORF">LA76x_2675</name>
</gene>
<dbReference type="AlphaFoldDB" id="A0A0S2FBE2"/>
<dbReference type="GO" id="GO:0016757">
    <property type="term" value="F:glycosyltransferase activity"/>
    <property type="evidence" value="ECO:0007669"/>
    <property type="project" value="InterPro"/>
</dbReference>
<name>A0A0S2FBE2_LYSAN</name>
<dbReference type="InterPro" id="IPR028098">
    <property type="entry name" value="Glyco_trans_4-like_N"/>
</dbReference>
<dbReference type="PANTHER" id="PTHR12526">
    <property type="entry name" value="GLYCOSYLTRANSFERASE"/>
    <property type="match status" value="1"/>
</dbReference>
<dbReference type="SUPFAM" id="SSF53756">
    <property type="entry name" value="UDP-Glycosyltransferase/glycogen phosphorylase"/>
    <property type="match status" value="1"/>
</dbReference>
<evidence type="ECO:0000259" key="1">
    <source>
        <dbReference type="Pfam" id="PF00534"/>
    </source>
</evidence>
<dbReference type="eggNOG" id="COG0438">
    <property type="taxonomic scope" value="Bacteria"/>
</dbReference>
<reference evidence="3 4" key="1">
    <citation type="journal article" date="2015" name="BMC Genomics">
        <title>Comparative genomics and metabolic profiling of the genus Lysobacter.</title>
        <authorList>
            <person name="de Bruijn I."/>
            <person name="Cheng X."/>
            <person name="de Jager V."/>
            <person name="Exposito R.G."/>
            <person name="Watrous J."/>
            <person name="Patel N."/>
            <person name="Postma J."/>
            <person name="Dorrestein P.C."/>
            <person name="Kobayashi D."/>
            <person name="Raaijmakers J.M."/>
        </authorList>
    </citation>
    <scope>NUCLEOTIDE SEQUENCE [LARGE SCALE GENOMIC DNA]</scope>
    <source>
        <strain evidence="3 4">76</strain>
    </source>
</reference>
<dbReference type="CDD" id="cd03811">
    <property type="entry name" value="GT4_GT28_WabH-like"/>
    <property type="match status" value="1"/>
</dbReference>
<evidence type="ECO:0000313" key="3">
    <source>
        <dbReference type="EMBL" id="ALN80806.1"/>
    </source>
</evidence>
<keyword evidence="3" id="KW-0808">Transferase</keyword>
<dbReference type="EMBL" id="CP011129">
    <property type="protein sequence ID" value="ALN80806.1"/>
    <property type="molecule type" value="Genomic_DNA"/>
</dbReference>
<feature type="domain" description="Glycosyl transferase family 1" evidence="1">
    <location>
        <begin position="215"/>
        <end position="362"/>
    </location>
</feature>
<dbReference type="Gene3D" id="3.40.50.2000">
    <property type="entry name" value="Glycogen Phosphorylase B"/>
    <property type="match status" value="2"/>
</dbReference>
<evidence type="ECO:0000313" key="4">
    <source>
        <dbReference type="Proteomes" id="UP000060787"/>
    </source>
</evidence>
<dbReference type="Pfam" id="PF00534">
    <property type="entry name" value="Glycos_transf_1"/>
    <property type="match status" value="1"/>
</dbReference>
<feature type="domain" description="Glycosyltransferase subfamily 4-like N-terminal" evidence="2">
    <location>
        <begin position="31"/>
        <end position="190"/>
    </location>
</feature>
<proteinExistence type="predicted"/>
<dbReference type="GO" id="GO:1901135">
    <property type="term" value="P:carbohydrate derivative metabolic process"/>
    <property type="evidence" value="ECO:0007669"/>
    <property type="project" value="UniProtKB-ARBA"/>
</dbReference>
<dbReference type="InterPro" id="IPR001296">
    <property type="entry name" value="Glyco_trans_1"/>
</dbReference>
<accession>A0A0S2FBE2</accession>
<dbReference type="Pfam" id="PF13439">
    <property type="entry name" value="Glyco_transf_4"/>
    <property type="match status" value="1"/>
</dbReference>
<keyword evidence="4" id="KW-1185">Reference proteome</keyword>
<sequence>MSPYGSSAGHAGTVQPEPMRTALLYLPQLKVGGAEISLLRLAQGLRVRGMEVAFVVHRGDAEARALAGDIEVISLDADRTLSAATRLVQVLRRRRPDVLVSALTHSNIVAAVAARWAGGATRVVLTEHAPVSSMRWLDPSARYRATLRLMPWAYRLADAVVAVSQGVRDDFAPRLAKGTRARLEVIPNPVLRRDWNSLAHEAVDDPWFGADAAVLVLSVGRLSPEKNFAGLIRAFAGVRMPMQTRLAIIGEGPERPALQALIDELGLGQRVRLLGQRANPYAYMRRARVFVLASLFEGFGNVLIEAMACGTPVISSDCPVGPREILGDGRYGDLVAVGDVSAMTAAIESRLQRPGDQAEATRRALEFTVERSVEEYLALFARIAPTR</sequence>
<dbReference type="Proteomes" id="UP000060787">
    <property type="component" value="Chromosome"/>
</dbReference>
<dbReference type="KEGG" id="lab:LA76x_2675"/>
<dbReference type="PATRIC" id="fig|84531.8.peg.2688"/>
<organism evidence="3 4">
    <name type="scientific">Lysobacter antibioticus</name>
    <dbReference type="NCBI Taxonomy" id="84531"/>
    <lineage>
        <taxon>Bacteria</taxon>
        <taxon>Pseudomonadati</taxon>
        <taxon>Pseudomonadota</taxon>
        <taxon>Gammaproteobacteria</taxon>
        <taxon>Lysobacterales</taxon>
        <taxon>Lysobacteraceae</taxon>
        <taxon>Lysobacter</taxon>
    </lineage>
</organism>